<dbReference type="EMBL" id="VKHT01000004">
    <property type="protein sequence ID" value="MBB0242598.1"/>
    <property type="molecule type" value="Genomic_DNA"/>
</dbReference>
<dbReference type="PROSITE" id="PS51819">
    <property type="entry name" value="VOC"/>
    <property type="match status" value="1"/>
</dbReference>
<reference evidence="3" key="1">
    <citation type="submission" date="2019-10" db="EMBL/GenBank/DDBJ databases">
        <title>Streptomyces sp. nov., a novel actinobacterium isolated from alkaline environment.</title>
        <authorList>
            <person name="Golinska P."/>
        </authorList>
    </citation>
    <scope>NUCLEOTIDE SEQUENCE [LARGE SCALE GENOMIC DNA]</scope>
    <source>
        <strain evidence="3">DSM 42118</strain>
    </source>
</reference>
<evidence type="ECO:0000259" key="1">
    <source>
        <dbReference type="PROSITE" id="PS51819"/>
    </source>
</evidence>
<dbReference type="Pfam" id="PF00903">
    <property type="entry name" value="Glyoxalase"/>
    <property type="match status" value="1"/>
</dbReference>
<dbReference type="PANTHER" id="PTHR36437">
    <property type="entry name" value="GLYOXALASE/BLEOMYCIN RESISTANCE PROTEIN/DIOXYGENASE"/>
    <property type="match status" value="1"/>
</dbReference>
<dbReference type="RefSeq" id="WP_182604402.1">
    <property type="nucleotide sequence ID" value="NZ_VKHT01000004.1"/>
</dbReference>
<dbReference type="AlphaFoldDB" id="A0A7W3T978"/>
<dbReference type="InterPro" id="IPR029068">
    <property type="entry name" value="Glyas_Bleomycin-R_OHBP_Dase"/>
</dbReference>
<organism evidence="2 3">
    <name type="scientific">Streptomyces alkaliphilus</name>
    <dbReference type="NCBI Taxonomy" id="1472722"/>
    <lineage>
        <taxon>Bacteria</taxon>
        <taxon>Bacillati</taxon>
        <taxon>Actinomycetota</taxon>
        <taxon>Actinomycetes</taxon>
        <taxon>Kitasatosporales</taxon>
        <taxon>Streptomycetaceae</taxon>
        <taxon>Streptomyces</taxon>
    </lineage>
</organism>
<name>A0A7W3T978_9ACTN</name>
<sequence length="141" mass="15891">MTDRVEESLFSGLGRVVVLVDDPEAALAFYRDVLGFRVLYDRTADGYRFLHIGLPGQESVGIWLMPALGDRERDLVGRQCGGQPLLVLYTADPDAVRERLREHGVRIWDEREDADSRSFHLADLYGNVIIVTQLRGPAGHR</sequence>
<evidence type="ECO:0000313" key="2">
    <source>
        <dbReference type="EMBL" id="MBB0242598.1"/>
    </source>
</evidence>
<gene>
    <name evidence="2" type="ORF">FNQ90_00365</name>
</gene>
<proteinExistence type="predicted"/>
<keyword evidence="3" id="KW-1185">Reference proteome</keyword>
<dbReference type="InterPro" id="IPR004360">
    <property type="entry name" value="Glyas_Fos-R_dOase_dom"/>
</dbReference>
<dbReference type="SUPFAM" id="SSF54593">
    <property type="entry name" value="Glyoxalase/Bleomycin resistance protein/Dihydroxybiphenyl dioxygenase"/>
    <property type="match status" value="1"/>
</dbReference>
<dbReference type="PANTHER" id="PTHR36437:SF2">
    <property type="entry name" value="GLYOXALASE_BLEOMYCIN RESISTANCE PROTEIN_DIOXYGENASE"/>
    <property type="match status" value="1"/>
</dbReference>
<comment type="caution">
    <text evidence="2">The sequence shown here is derived from an EMBL/GenBank/DDBJ whole genome shotgun (WGS) entry which is preliminary data.</text>
</comment>
<accession>A0A7W3T978</accession>
<dbReference type="Proteomes" id="UP000538929">
    <property type="component" value="Unassembled WGS sequence"/>
</dbReference>
<protein>
    <recommendedName>
        <fullName evidence="1">VOC domain-containing protein</fullName>
    </recommendedName>
</protein>
<feature type="domain" description="VOC" evidence="1">
    <location>
        <begin position="12"/>
        <end position="141"/>
    </location>
</feature>
<dbReference type="Gene3D" id="3.10.180.10">
    <property type="entry name" value="2,3-Dihydroxybiphenyl 1,2-Dioxygenase, domain 1"/>
    <property type="match status" value="1"/>
</dbReference>
<evidence type="ECO:0000313" key="3">
    <source>
        <dbReference type="Proteomes" id="UP000538929"/>
    </source>
</evidence>
<dbReference type="InterPro" id="IPR037523">
    <property type="entry name" value="VOC_core"/>
</dbReference>